<name>A0A836H635_9TRYP</name>
<feature type="region of interest" description="Disordered" evidence="1">
    <location>
        <begin position="99"/>
        <end position="139"/>
    </location>
</feature>
<dbReference type="Proteomes" id="UP000673552">
    <property type="component" value="Unassembled WGS sequence"/>
</dbReference>
<dbReference type="PROSITE" id="PS50006">
    <property type="entry name" value="FHA_DOMAIN"/>
    <property type="match status" value="1"/>
</dbReference>
<feature type="compositionally biased region" description="Basic and acidic residues" evidence="1">
    <location>
        <begin position="1"/>
        <end position="10"/>
    </location>
</feature>
<dbReference type="RefSeq" id="XP_067181433.1">
    <property type="nucleotide sequence ID" value="XM_067324826.1"/>
</dbReference>
<evidence type="ECO:0000313" key="4">
    <source>
        <dbReference type="Proteomes" id="UP000673552"/>
    </source>
</evidence>
<dbReference type="Gene3D" id="2.60.200.20">
    <property type="match status" value="1"/>
</dbReference>
<comment type="caution">
    <text evidence="3">The sequence shown here is derived from an EMBL/GenBank/DDBJ whole genome shotgun (WGS) entry which is preliminary data.</text>
</comment>
<dbReference type="KEGG" id="lmat:92517338"/>
<evidence type="ECO:0000256" key="1">
    <source>
        <dbReference type="SAM" id="MobiDB-lite"/>
    </source>
</evidence>
<dbReference type="OrthoDB" id="40902at2759"/>
<feature type="region of interest" description="Disordered" evidence="1">
    <location>
        <begin position="1"/>
        <end position="23"/>
    </location>
</feature>
<keyword evidence="4" id="KW-1185">Reference proteome</keyword>
<dbReference type="Pfam" id="PF00498">
    <property type="entry name" value="FHA"/>
    <property type="match status" value="1"/>
</dbReference>
<dbReference type="EMBL" id="JAFEUZ010000004">
    <property type="protein sequence ID" value="KAG5487501.1"/>
    <property type="molecule type" value="Genomic_DNA"/>
</dbReference>
<reference evidence="4" key="2">
    <citation type="journal article" date="2021" name="Sci. Data">
        <title>Chromosome-scale genome sequencing, assembly and annotation of six genomes from subfamily Leishmaniinae.</title>
        <authorList>
            <person name="Almutairi H."/>
            <person name="Urbaniak M.D."/>
            <person name="Bates M.D."/>
            <person name="Jariyapan N."/>
            <person name="Kwakye-Nuako G."/>
            <person name="Thomaz Soccol V."/>
            <person name="Al-Salem W.S."/>
            <person name="Dillon R.J."/>
            <person name="Bates P.A."/>
            <person name="Gatherer D."/>
        </authorList>
    </citation>
    <scope>NUCLEOTIDE SEQUENCE [LARGE SCALE GENOMIC DNA]</scope>
</reference>
<reference evidence="4" key="1">
    <citation type="journal article" date="2021" name="Microbiol. Resour. Announc.">
        <title>LGAAP: Leishmaniinae Genome Assembly and Annotation Pipeline.</title>
        <authorList>
            <person name="Almutairi H."/>
            <person name="Urbaniak M.D."/>
            <person name="Bates M.D."/>
            <person name="Jariyapan N."/>
            <person name="Kwakye-Nuako G."/>
            <person name="Thomaz-Soccol V."/>
            <person name="Al-Salem W.S."/>
            <person name="Dillon R.J."/>
            <person name="Bates P.A."/>
            <person name="Gatherer D."/>
        </authorList>
    </citation>
    <scope>NUCLEOTIDE SEQUENCE [LARGE SCALE GENOMIC DNA]</scope>
</reference>
<gene>
    <name evidence="3" type="ORF">LSCM1_07456</name>
</gene>
<dbReference type="GeneID" id="92517338"/>
<proteinExistence type="predicted"/>
<protein>
    <recommendedName>
        <fullName evidence="2">FHA domain-containing protein</fullName>
    </recommendedName>
</protein>
<dbReference type="AlphaFoldDB" id="A0A836H635"/>
<dbReference type="InterPro" id="IPR000253">
    <property type="entry name" value="FHA_dom"/>
</dbReference>
<accession>A0A836H635</accession>
<evidence type="ECO:0000313" key="3">
    <source>
        <dbReference type="EMBL" id="KAG5487501.1"/>
    </source>
</evidence>
<evidence type="ECO:0000259" key="2">
    <source>
        <dbReference type="PROSITE" id="PS50006"/>
    </source>
</evidence>
<feature type="region of interest" description="Disordered" evidence="1">
    <location>
        <begin position="67"/>
        <end position="86"/>
    </location>
</feature>
<dbReference type="InterPro" id="IPR008984">
    <property type="entry name" value="SMAD_FHA_dom_sf"/>
</dbReference>
<organism evidence="3 4">
    <name type="scientific">Leishmania martiniquensis</name>
    <dbReference type="NCBI Taxonomy" id="1580590"/>
    <lineage>
        <taxon>Eukaryota</taxon>
        <taxon>Discoba</taxon>
        <taxon>Euglenozoa</taxon>
        <taxon>Kinetoplastea</taxon>
        <taxon>Metakinetoplastina</taxon>
        <taxon>Trypanosomatida</taxon>
        <taxon>Trypanosomatidae</taxon>
        <taxon>Leishmaniinae</taxon>
        <taxon>Leishmania</taxon>
    </lineage>
</organism>
<dbReference type="SUPFAM" id="SSF49879">
    <property type="entry name" value="SMAD/FHA domain"/>
    <property type="match status" value="1"/>
</dbReference>
<sequence>MDTPAHERSDTINSTVPPAHKKQRREGLYGVWGVLVARNPPSRKNGLLAHLQCCRCAVAGADVPWKGSVKKSASPSSMRSAGEHWLRRRVPPALRQVYFPAGSHSGSKRPCAAASAESPENSRAGSSEPGGDKSHTPSTRLLLPLCSTRSNNGAVSLGRLASNDIVFATNPCVSSVHCTIACQWGSDRLRGGAASETAVAEQLQQCPSGKAHIVLSDYSTNGCLVNGRHVGKGRQVSLRDGDAVELINAGPRHTTDYNVAFVFLSADAFVRWVAEQAAQLKTMRGNDEDTAVMEKAAEGEGQQREALQAAARRRALLCRAQWNIEAQVRRMYGHSVDEYYSLDRAHPLGKGTFGTVYRASLRADAPASSSSVFFPHTGDSVSAGVHTGWEYAFSSAGAGAWMANPSEAAQLRDAYIRWREQVAPARVRRASASAASSTAVKAEGSTVDAAPQVFAVKVIRKQRMLVEALGQLQQQQQPKANGVQVVVYRCLAVAMPPPPPPPELRRRWKSQCRP</sequence>
<feature type="domain" description="FHA" evidence="2">
    <location>
        <begin position="155"/>
        <end position="230"/>
    </location>
</feature>